<reference evidence="1" key="1">
    <citation type="submission" date="2022-08" db="EMBL/GenBank/DDBJ databases">
        <title>Genome Sequence of Fusarium decemcellulare.</title>
        <authorList>
            <person name="Buettner E."/>
        </authorList>
    </citation>
    <scope>NUCLEOTIDE SEQUENCE</scope>
    <source>
        <strain evidence="1">Babe19</strain>
    </source>
</reference>
<sequence>MVTLSEKFNAQQKSTIQDAREIASNNPNHLSPEDRQSLMSAIHHIRDHISGKMGLTGAEVEILLFYIGRVTAENCPAQLVSLAYPIVAKRPRDAITEADIEFLRRADKAIMGLDKETEHCTAQEKDIAMAYDRLRSDGLSDVTSLTPTAARNADDQGSRGPPSALSRASQVNALRNFESLDSLNSRADSNFDPADLGADQAQDVARFMQNNPAHFLSPTDRRGDKLPGLTKDPILPGYSDVR</sequence>
<proteinExistence type="predicted"/>
<organism evidence="1 2">
    <name type="scientific">Fusarium decemcellulare</name>
    <dbReference type="NCBI Taxonomy" id="57161"/>
    <lineage>
        <taxon>Eukaryota</taxon>
        <taxon>Fungi</taxon>
        <taxon>Dikarya</taxon>
        <taxon>Ascomycota</taxon>
        <taxon>Pezizomycotina</taxon>
        <taxon>Sordariomycetes</taxon>
        <taxon>Hypocreomycetidae</taxon>
        <taxon>Hypocreales</taxon>
        <taxon>Nectriaceae</taxon>
        <taxon>Fusarium</taxon>
        <taxon>Fusarium decemcellulare species complex</taxon>
    </lineage>
</organism>
<evidence type="ECO:0000313" key="2">
    <source>
        <dbReference type="Proteomes" id="UP001148629"/>
    </source>
</evidence>
<evidence type="ECO:0000313" key="1">
    <source>
        <dbReference type="EMBL" id="KAJ3524064.1"/>
    </source>
</evidence>
<dbReference type="Proteomes" id="UP001148629">
    <property type="component" value="Unassembled WGS sequence"/>
</dbReference>
<gene>
    <name evidence="1" type="ORF">NM208_g12198</name>
</gene>
<accession>A0ACC1RPY5</accession>
<keyword evidence="2" id="KW-1185">Reference proteome</keyword>
<protein>
    <submittedName>
        <fullName evidence="1">Uncharacterized protein</fullName>
    </submittedName>
</protein>
<dbReference type="EMBL" id="JANRMS010002143">
    <property type="protein sequence ID" value="KAJ3524064.1"/>
    <property type="molecule type" value="Genomic_DNA"/>
</dbReference>
<comment type="caution">
    <text evidence="1">The sequence shown here is derived from an EMBL/GenBank/DDBJ whole genome shotgun (WGS) entry which is preliminary data.</text>
</comment>
<name>A0ACC1RPY5_9HYPO</name>